<proteinExistence type="predicted"/>
<dbReference type="Gene3D" id="2.40.160.20">
    <property type="match status" value="1"/>
</dbReference>
<dbReference type="InterPro" id="IPR011250">
    <property type="entry name" value="OMP/PagP_B-barrel"/>
</dbReference>
<organism evidence="4">
    <name type="scientific">uncultured Alphaproteobacteria bacterium</name>
    <dbReference type="NCBI Taxonomy" id="91750"/>
    <lineage>
        <taxon>Bacteria</taxon>
        <taxon>Pseudomonadati</taxon>
        <taxon>Pseudomonadota</taxon>
        <taxon>Alphaproteobacteria</taxon>
        <taxon>environmental samples</taxon>
    </lineage>
</organism>
<protein>
    <recommendedName>
        <fullName evidence="3">Outer membrane protein beta-barrel domain-containing protein</fullName>
    </recommendedName>
</protein>
<sequence length="183" mass="20323">MKKAVLLAGAACLFAGAANAEMTPYIGLDGNYSTLDWAYDIEDSVEDDYQSVSFVAGTKFNRNFSVEAFYQLSNGEKNKDAYAGLNHSRFNAYGFDALGHLPLGCDARVELIAGAGVAEYTFKVRNTFDGTTKDHSTGYRLNAGAQYNIDENWSVRGMYHHVYTQNSYVDAIDEFSIGFRYNF</sequence>
<dbReference type="EMBL" id="MN990728">
    <property type="protein sequence ID" value="QIM10320.1"/>
    <property type="molecule type" value="Genomic_DNA"/>
</dbReference>
<feature type="chain" id="PRO_5026193269" description="Outer membrane protein beta-barrel domain-containing protein" evidence="2">
    <location>
        <begin position="21"/>
        <end position="183"/>
    </location>
</feature>
<evidence type="ECO:0000313" key="4">
    <source>
        <dbReference type="EMBL" id="QIM10320.1"/>
    </source>
</evidence>
<reference evidence="4" key="1">
    <citation type="journal article" date="2020" name="J. ISSAAS">
        <title>Lactobacilli and other gastrointestinal microbiota of Peromyscus leucopus, reservoir host for agents of Lyme disease and other zoonoses in North America.</title>
        <authorList>
            <person name="Milovic A."/>
            <person name="Bassam K."/>
            <person name="Shao H."/>
            <person name="Chatzistamou I."/>
            <person name="Tufts D.M."/>
            <person name="Diuk-Wasser M."/>
            <person name="Barbour A.G."/>
        </authorList>
    </citation>
    <scope>NUCLEOTIDE SEQUENCE</scope>
    <source>
        <strain evidence="4">LL90</strain>
    </source>
</reference>
<evidence type="ECO:0000256" key="2">
    <source>
        <dbReference type="SAM" id="SignalP"/>
    </source>
</evidence>
<dbReference type="SUPFAM" id="SSF56925">
    <property type="entry name" value="OMPA-like"/>
    <property type="match status" value="1"/>
</dbReference>
<keyword evidence="1 2" id="KW-0732">Signal</keyword>
<dbReference type="Pfam" id="PF13505">
    <property type="entry name" value="OMP_b-brl"/>
    <property type="match status" value="1"/>
</dbReference>
<feature type="signal peptide" evidence="2">
    <location>
        <begin position="1"/>
        <end position="20"/>
    </location>
</feature>
<dbReference type="InterPro" id="IPR027385">
    <property type="entry name" value="Beta-barrel_OMP"/>
</dbReference>
<accession>A0A6G8F201</accession>
<evidence type="ECO:0000259" key="3">
    <source>
        <dbReference type="Pfam" id="PF13505"/>
    </source>
</evidence>
<gene>
    <name evidence="4" type="ORF">PlAlph_0740</name>
</gene>
<dbReference type="AlphaFoldDB" id="A0A6G8F201"/>
<feature type="domain" description="Outer membrane protein beta-barrel" evidence="3">
    <location>
        <begin position="5"/>
        <end position="183"/>
    </location>
</feature>
<name>A0A6G8F201_9PROT</name>
<evidence type="ECO:0000256" key="1">
    <source>
        <dbReference type="ARBA" id="ARBA00022729"/>
    </source>
</evidence>